<gene>
    <name evidence="10" type="ORF">VNO77_38964</name>
</gene>
<evidence type="ECO:0000313" key="10">
    <source>
        <dbReference type="EMBL" id="KAK7313766.1"/>
    </source>
</evidence>
<dbReference type="InterPro" id="IPR002182">
    <property type="entry name" value="NB-ARC"/>
</dbReference>
<dbReference type="Gene3D" id="1.20.5.4130">
    <property type="match status" value="1"/>
</dbReference>
<keyword evidence="11" id="KW-1185">Reference proteome</keyword>
<dbReference type="PANTHER" id="PTHR36766">
    <property type="entry name" value="PLANT BROAD-SPECTRUM MILDEW RESISTANCE PROTEIN RPW8"/>
    <property type="match status" value="1"/>
</dbReference>
<dbReference type="PANTHER" id="PTHR36766:SF61">
    <property type="entry name" value="NB-ARC DOMAIN DISEASE RESISTANCE PROTEIN"/>
    <property type="match status" value="1"/>
</dbReference>
<evidence type="ECO:0000256" key="1">
    <source>
        <dbReference type="ARBA" id="ARBA00022737"/>
    </source>
</evidence>
<reference evidence="10 11" key="1">
    <citation type="submission" date="2024-01" db="EMBL/GenBank/DDBJ databases">
        <title>The genomes of 5 underutilized Papilionoideae crops provide insights into root nodulation and disease resistanc.</title>
        <authorList>
            <person name="Jiang F."/>
        </authorList>
    </citation>
    <scope>NUCLEOTIDE SEQUENCE [LARGE SCALE GENOMIC DNA]</scope>
    <source>
        <strain evidence="10">LVBAO_FW01</strain>
        <tissue evidence="10">Leaves</tissue>
    </source>
</reference>
<dbReference type="Pfam" id="PF23559">
    <property type="entry name" value="WHD_DRP"/>
    <property type="match status" value="1"/>
</dbReference>
<dbReference type="InterPro" id="IPR041118">
    <property type="entry name" value="Rx_N"/>
</dbReference>
<dbReference type="Proteomes" id="UP001367508">
    <property type="component" value="Unassembled WGS sequence"/>
</dbReference>
<organism evidence="10 11">
    <name type="scientific">Canavalia gladiata</name>
    <name type="common">Sword bean</name>
    <name type="synonym">Dolichos gladiatus</name>
    <dbReference type="NCBI Taxonomy" id="3824"/>
    <lineage>
        <taxon>Eukaryota</taxon>
        <taxon>Viridiplantae</taxon>
        <taxon>Streptophyta</taxon>
        <taxon>Embryophyta</taxon>
        <taxon>Tracheophyta</taxon>
        <taxon>Spermatophyta</taxon>
        <taxon>Magnoliopsida</taxon>
        <taxon>eudicotyledons</taxon>
        <taxon>Gunneridae</taxon>
        <taxon>Pentapetalae</taxon>
        <taxon>rosids</taxon>
        <taxon>fabids</taxon>
        <taxon>Fabales</taxon>
        <taxon>Fabaceae</taxon>
        <taxon>Papilionoideae</taxon>
        <taxon>50 kb inversion clade</taxon>
        <taxon>NPAAA clade</taxon>
        <taxon>indigoferoid/millettioid clade</taxon>
        <taxon>Phaseoleae</taxon>
        <taxon>Canavalia</taxon>
    </lineage>
</organism>
<keyword evidence="3" id="KW-0611">Plant defense</keyword>
<dbReference type="Pfam" id="PF00560">
    <property type="entry name" value="LRR_1"/>
    <property type="match status" value="1"/>
</dbReference>
<evidence type="ECO:0000259" key="6">
    <source>
        <dbReference type="Pfam" id="PF00931"/>
    </source>
</evidence>
<dbReference type="SUPFAM" id="SSF52058">
    <property type="entry name" value="L domain-like"/>
    <property type="match status" value="1"/>
</dbReference>
<evidence type="ECO:0008006" key="12">
    <source>
        <dbReference type="Google" id="ProtNLM"/>
    </source>
</evidence>
<dbReference type="GO" id="GO:0043531">
    <property type="term" value="F:ADP binding"/>
    <property type="evidence" value="ECO:0007669"/>
    <property type="project" value="InterPro"/>
</dbReference>
<evidence type="ECO:0000313" key="11">
    <source>
        <dbReference type="Proteomes" id="UP001367508"/>
    </source>
</evidence>
<protein>
    <recommendedName>
        <fullName evidence="12">Disease resistance protein RGA3</fullName>
    </recommendedName>
</protein>
<dbReference type="InterPro" id="IPR001611">
    <property type="entry name" value="Leu-rich_rpt"/>
</dbReference>
<dbReference type="Pfam" id="PF00931">
    <property type="entry name" value="NB-ARC"/>
    <property type="match status" value="1"/>
</dbReference>
<dbReference type="Gene3D" id="3.80.10.10">
    <property type="entry name" value="Ribonuclease Inhibitor"/>
    <property type="match status" value="2"/>
</dbReference>
<accession>A0AAN9KC93</accession>
<feature type="domain" description="Disease resistance N-terminal" evidence="7">
    <location>
        <begin position="10"/>
        <end position="93"/>
    </location>
</feature>
<keyword evidence="2" id="KW-0547">Nucleotide-binding</keyword>
<proteinExistence type="predicted"/>
<feature type="domain" description="Disease resistance protein winged helix" evidence="8">
    <location>
        <begin position="423"/>
        <end position="494"/>
    </location>
</feature>
<evidence type="ECO:0000256" key="3">
    <source>
        <dbReference type="ARBA" id="ARBA00022821"/>
    </source>
</evidence>
<sequence>MEVPVSLYNAVQKVLGQLSSLLKEKYDMYLSFEDDLFKLRSDLTAISKVLIDAEKQQERNSVIKDWLETLQIVLHDAEDLFADLNAEALRQDVEAEWWMVTWVKNVYFLSGMDDRIKKLLRRIDRIKEQRSDLLRSQIVDHDVPRRPRDTLSSLRFTEVVGREEHKKEVIELLFGGNSHEGLCVVPIVGIGGLGKTALAHLVFDDEKVKNCFDLRIWVDVYDDLSPNRIMQKQIIRAVDGSNVPVPEMNTLSCLQDKVSEKKFLLVLDDVWNCNMVKWLELKKLLGNGGRGSGILLTTRTKSTAEMMGRINLYSLSALPDDECWSLFEKWAFGEGESVQHPNLKRIGEDIVNKCGGVPLAIRTVGGLLSVSKEESYWRFVKDSDTWDMGHLHESDDGILSVLKLSYDQLPSHLKECFAYCSLLPKGKAFDKQDLILLWMAQGFIHSSNGEQQLEDIGSWYVNEFVSRSIFDVVHENHKAEIVKCRMHYLLHDLAKSVAGNLMVNSDATKMSESIRHVSFWDQKLPVDLSRFLKLQKLRTLQLPGKLGNSSYSLSQLYVLLSGSTYLRALDLSNSGLKLVPNSIGNMKHLRYLNLNGNTELQALPESICRLHSLETLKLSGCIKISTFPRNFPYLVSLRYLVITSPFDREKRVGTLTSLRWLTLEHCRNLVSLSEVTQHLNLLRTLCIHNCDKLTSLPRNLENCTALETLEVVNCRRMRSLEVCMQGLSSLRSLTIKGLPKLATLPNKLECYATSLQYLFITDCNILMTLPNCLGNLSSLMRMYIKYCHNLQNLPRGFSHLTALQVLQIDGCPNLSTRCRRNVGEDWKQIAHVPEIFVDNVKI</sequence>
<dbReference type="PRINTS" id="PR00364">
    <property type="entry name" value="DISEASERSIST"/>
</dbReference>
<dbReference type="Gene3D" id="3.40.50.300">
    <property type="entry name" value="P-loop containing nucleotide triphosphate hydrolases"/>
    <property type="match status" value="1"/>
</dbReference>
<dbReference type="InterPro" id="IPR036388">
    <property type="entry name" value="WH-like_DNA-bd_sf"/>
</dbReference>
<dbReference type="Gene3D" id="1.10.10.10">
    <property type="entry name" value="Winged helix-like DNA-binding domain superfamily/Winged helix DNA-binding domain"/>
    <property type="match status" value="1"/>
</dbReference>
<dbReference type="GO" id="GO:0051707">
    <property type="term" value="P:response to other organism"/>
    <property type="evidence" value="ECO:0007669"/>
    <property type="project" value="UniProtKB-ARBA"/>
</dbReference>
<dbReference type="InterPro" id="IPR027417">
    <property type="entry name" value="P-loop_NTPase"/>
</dbReference>
<dbReference type="InterPro" id="IPR058922">
    <property type="entry name" value="WHD_DRP"/>
</dbReference>
<keyword evidence="5" id="KW-0175">Coiled coil</keyword>
<dbReference type="InterPro" id="IPR042197">
    <property type="entry name" value="Apaf_helical"/>
</dbReference>
<dbReference type="Pfam" id="PF23598">
    <property type="entry name" value="LRR_14"/>
    <property type="match status" value="1"/>
</dbReference>
<name>A0AAN9KC93_CANGL</name>
<evidence type="ECO:0000259" key="7">
    <source>
        <dbReference type="Pfam" id="PF18052"/>
    </source>
</evidence>
<dbReference type="Pfam" id="PF18052">
    <property type="entry name" value="Rx_N"/>
    <property type="match status" value="1"/>
</dbReference>
<evidence type="ECO:0000259" key="9">
    <source>
        <dbReference type="Pfam" id="PF23598"/>
    </source>
</evidence>
<feature type="coiled-coil region" evidence="5">
    <location>
        <begin position="67"/>
        <end position="136"/>
    </location>
</feature>
<evidence type="ECO:0000256" key="4">
    <source>
        <dbReference type="ARBA" id="ARBA00022840"/>
    </source>
</evidence>
<evidence type="ECO:0000256" key="2">
    <source>
        <dbReference type="ARBA" id="ARBA00022741"/>
    </source>
</evidence>
<feature type="domain" description="NB-ARC" evidence="6">
    <location>
        <begin position="163"/>
        <end position="332"/>
    </location>
</feature>
<dbReference type="SUPFAM" id="SSF52540">
    <property type="entry name" value="P-loop containing nucleoside triphosphate hydrolases"/>
    <property type="match status" value="1"/>
</dbReference>
<dbReference type="EMBL" id="JAYMYQ010000009">
    <property type="protein sequence ID" value="KAK7313766.1"/>
    <property type="molecule type" value="Genomic_DNA"/>
</dbReference>
<dbReference type="Gene3D" id="1.10.8.430">
    <property type="entry name" value="Helical domain of apoptotic protease-activating factors"/>
    <property type="match status" value="1"/>
</dbReference>
<feature type="domain" description="Disease resistance R13L4/SHOC-2-like LRR" evidence="9">
    <location>
        <begin position="558"/>
        <end position="746"/>
    </location>
</feature>
<comment type="caution">
    <text evidence="10">The sequence shown here is derived from an EMBL/GenBank/DDBJ whole genome shotgun (WGS) entry which is preliminary data.</text>
</comment>
<keyword evidence="4" id="KW-0067">ATP-binding</keyword>
<dbReference type="InterPro" id="IPR032675">
    <property type="entry name" value="LRR_dom_sf"/>
</dbReference>
<evidence type="ECO:0000256" key="5">
    <source>
        <dbReference type="SAM" id="Coils"/>
    </source>
</evidence>
<evidence type="ECO:0000259" key="8">
    <source>
        <dbReference type="Pfam" id="PF23559"/>
    </source>
</evidence>
<dbReference type="GO" id="GO:0006952">
    <property type="term" value="P:defense response"/>
    <property type="evidence" value="ECO:0007669"/>
    <property type="project" value="UniProtKB-KW"/>
</dbReference>
<dbReference type="InterPro" id="IPR055414">
    <property type="entry name" value="LRR_R13L4/SHOC2-like"/>
</dbReference>
<dbReference type="GO" id="GO:0005524">
    <property type="term" value="F:ATP binding"/>
    <property type="evidence" value="ECO:0007669"/>
    <property type="project" value="UniProtKB-KW"/>
</dbReference>
<dbReference type="FunFam" id="1.10.10.10:FF:000322">
    <property type="entry name" value="Probable disease resistance protein At1g63360"/>
    <property type="match status" value="1"/>
</dbReference>
<keyword evidence="1" id="KW-0677">Repeat</keyword>
<dbReference type="AlphaFoldDB" id="A0AAN9KC93"/>